<dbReference type="InterPro" id="IPR029063">
    <property type="entry name" value="SAM-dependent_MTases_sf"/>
</dbReference>
<name>A0ABW0LAD8_9BURK</name>
<dbReference type="Gene3D" id="1.20.120.1910">
    <property type="entry name" value="Cysteine-tRNA ligase, C-terminal anti-codon recognition domain"/>
    <property type="match status" value="1"/>
</dbReference>
<accession>A0ABW0LAD8</accession>
<evidence type="ECO:0000313" key="7">
    <source>
        <dbReference type="EMBL" id="MFC5461967.1"/>
    </source>
</evidence>
<dbReference type="RefSeq" id="WP_379785418.1">
    <property type="nucleotide sequence ID" value="NZ_JBHSMU010000015.1"/>
</dbReference>
<dbReference type="SUPFAM" id="SSF53335">
    <property type="entry name" value="S-adenosyl-L-methionine-dependent methyltransferases"/>
    <property type="match status" value="1"/>
</dbReference>
<gene>
    <name evidence="7" type="ORF">ACFPN5_19310</name>
</gene>
<dbReference type="InterPro" id="IPR009080">
    <property type="entry name" value="tRNAsynth_Ia_anticodon-bd"/>
</dbReference>
<evidence type="ECO:0000259" key="5">
    <source>
        <dbReference type="Pfam" id="PF08241"/>
    </source>
</evidence>
<keyword evidence="7" id="KW-0489">Methyltransferase</keyword>
<evidence type="ECO:0000313" key="8">
    <source>
        <dbReference type="Proteomes" id="UP001596050"/>
    </source>
</evidence>
<protein>
    <submittedName>
        <fullName evidence="7">Methyltransferase domain-containing protein</fullName>
    </submittedName>
</protein>
<dbReference type="Pfam" id="PF23493">
    <property type="entry name" value="CysS_C"/>
    <property type="match status" value="1"/>
</dbReference>
<dbReference type="SUPFAM" id="SSF47323">
    <property type="entry name" value="Anticodon-binding domain of a subclass of class I aminoacyl-tRNA synthetases"/>
    <property type="match status" value="1"/>
</dbReference>
<proteinExistence type="predicted"/>
<evidence type="ECO:0000256" key="1">
    <source>
        <dbReference type="ARBA" id="ARBA00022598"/>
    </source>
</evidence>
<keyword evidence="1" id="KW-0436">Ligase</keyword>
<feature type="domain" description="Cysteinyl-tRNA ligase anticodon binding" evidence="6">
    <location>
        <begin position="124"/>
        <end position="170"/>
    </location>
</feature>
<keyword evidence="2" id="KW-0547">Nucleotide-binding</keyword>
<evidence type="ECO:0000256" key="4">
    <source>
        <dbReference type="ARBA" id="ARBA00023146"/>
    </source>
</evidence>
<feature type="domain" description="Methyltransferase type 11" evidence="5">
    <location>
        <begin position="43"/>
        <end position="119"/>
    </location>
</feature>
<dbReference type="InterPro" id="IPR013216">
    <property type="entry name" value="Methyltransf_11"/>
</dbReference>
<organism evidence="7 8">
    <name type="scientific">Massilia niabensis</name>
    <dbReference type="NCBI Taxonomy" id="544910"/>
    <lineage>
        <taxon>Bacteria</taxon>
        <taxon>Pseudomonadati</taxon>
        <taxon>Pseudomonadota</taxon>
        <taxon>Betaproteobacteria</taxon>
        <taxon>Burkholderiales</taxon>
        <taxon>Oxalobacteraceae</taxon>
        <taxon>Telluria group</taxon>
        <taxon>Massilia</taxon>
    </lineage>
</organism>
<reference evidence="8" key="1">
    <citation type="journal article" date="2019" name="Int. J. Syst. Evol. Microbiol.">
        <title>The Global Catalogue of Microorganisms (GCM) 10K type strain sequencing project: providing services to taxonomists for standard genome sequencing and annotation.</title>
        <authorList>
            <consortium name="The Broad Institute Genomics Platform"/>
            <consortium name="The Broad Institute Genome Sequencing Center for Infectious Disease"/>
            <person name="Wu L."/>
            <person name="Ma J."/>
        </authorList>
    </citation>
    <scope>NUCLEOTIDE SEQUENCE [LARGE SCALE GENOMIC DNA]</scope>
    <source>
        <strain evidence="8">KACC 12649</strain>
    </source>
</reference>
<keyword evidence="8" id="KW-1185">Reference proteome</keyword>
<dbReference type="GO" id="GO:0032259">
    <property type="term" value="P:methylation"/>
    <property type="evidence" value="ECO:0007669"/>
    <property type="project" value="UniProtKB-KW"/>
</dbReference>
<dbReference type="Proteomes" id="UP001596050">
    <property type="component" value="Unassembled WGS sequence"/>
</dbReference>
<evidence type="ECO:0000259" key="6">
    <source>
        <dbReference type="Pfam" id="PF23493"/>
    </source>
</evidence>
<dbReference type="GO" id="GO:0008168">
    <property type="term" value="F:methyltransferase activity"/>
    <property type="evidence" value="ECO:0007669"/>
    <property type="project" value="UniProtKB-KW"/>
</dbReference>
<dbReference type="EMBL" id="JBHSMU010000015">
    <property type="protein sequence ID" value="MFC5461967.1"/>
    <property type="molecule type" value="Genomic_DNA"/>
</dbReference>
<comment type="caution">
    <text evidence="7">The sequence shown here is derived from an EMBL/GenBank/DDBJ whole genome shotgun (WGS) entry which is preliminary data.</text>
</comment>
<keyword evidence="3" id="KW-0067">ATP-binding</keyword>
<dbReference type="InterPro" id="IPR056411">
    <property type="entry name" value="CysS_C"/>
</dbReference>
<evidence type="ECO:0000256" key="2">
    <source>
        <dbReference type="ARBA" id="ARBA00022741"/>
    </source>
</evidence>
<keyword evidence="4" id="KW-0030">Aminoacyl-tRNA synthetase</keyword>
<evidence type="ECO:0000256" key="3">
    <source>
        <dbReference type="ARBA" id="ARBA00022840"/>
    </source>
</evidence>
<keyword evidence="7" id="KW-0808">Transferase</keyword>
<dbReference type="Pfam" id="PF08241">
    <property type="entry name" value="Methyltransf_11"/>
    <property type="match status" value="1"/>
</dbReference>
<sequence length="184" mass="20469">MDQATSDFYDYYASDGAIRTEAPQSAIPRYFELAFKEGSKIQDVGSGSRRDLAVLCKRGFDAYGIEPNESMRAFALQNHLELAARLRPGSLPITGAPFGGHFDGVVCRAVMMHCFREWEPVVFDIPEDIAALLSHREQARTEKNWARADAIRKTLNGLGWSVEDTKEGQTITRISVDPDASRNA</sequence>